<dbReference type="InterPro" id="IPR012337">
    <property type="entry name" value="RNaseH-like_sf"/>
</dbReference>
<evidence type="ECO:0000256" key="5">
    <source>
        <dbReference type="ARBA" id="ARBA00022723"/>
    </source>
</evidence>
<keyword evidence="11" id="KW-0229">DNA integration</keyword>
<dbReference type="Gene3D" id="3.30.420.10">
    <property type="entry name" value="Ribonuclease H-like superfamily/Ribonuclease H"/>
    <property type="match status" value="1"/>
</dbReference>
<dbReference type="GO" id="GO:0004519">
    <property type="term" value="F:endonuclease activity"/>
    <property type="evidence" value="ECO:0007669"/>
    <property type="project" value="UniProtKB-KW"/>
</dbReference>
<keyword evidence="7" id="KW-0255">Endonuclease</keyword>
<keyword evidence="4" id="KW-0540">Nuclease</keyword>
<comment type="function">
    <text evidence="1">The aspartyl protease (PR) mediates the proteolytic cleavages of the Gag and Gag-Pol polyproteins after assembly of the VLP.</text>
</comment>
<reference evidence="18" key="1">
    <citation type="submission" date="2019-08" db="EMBL/GenBank/DDBJ databases">
        <title>The genome of the North American firefly Photinus pyralis.</title>
        <authorList>
            <consortium name="Photinus pyralis genome working group"/>
            <person name="Fallon T.R."/>
            <person name="Sander Lower S.E."/>
            <person name="Weng J.-K."/>
        </authorList>
    </citation>
    <scope>NUCLEOTIDE SEQUENCE</scope>
    <source>
        <strain evidence="18">TRF0915ILg1</strain>
        <tissue evidence="18">Whole body</tissue>
    </source>
</reference>
<keyword evidence="13" id="KW-0239">DNA-directed DNA polymerase</keyword>
<dbReference type="EMBL" id="VTPC01084904">
    <property type="protein sequence ID" value="KAF2887152.1"/>
    <property type="molecule type" value="Genomic_DNA"/>
</dbReference>
<keyword evidence="10" id="KW-0460">Magnesium</keyword>
<evidence type="ECO:0000313" key="19">
    <source>
        <dbReference type="Proteomes" id="UP000801492"/>
    </source>
</evidence>
<dbReference type="Pfam" id="PF22936">
    <property type="entry name" value="Pol_BBD"/>
    <property type="match status" value="1"/>
</dbReference>
<keyword evidence="14" id="KW-0917">Virion maturation</keyword>
<dbReference type="PANTHER" id="PTHR42648">
    <property type="entry name" value="TRANSPOSASE, PUTATIVE-RELATED"/>
    <property type="match status" value="1"/>
</dbReference>
<feature type="domain" description="Retrovirus-related Pol polyprotein from transposon TNT 1-94-like beta-barrel" evidence="17">
    <location>
        <begin position="34"/>
        <end position="101"/>
    </location>
</feature>
<feature type="non-terminal residue" evidence="18">
    <location>
        <position position="1"/>
    </location>
</feature>
<keyword evidence="5" id="KW-0479">Metal-binding</keyword>
<feature type="region of interest" description="Disordered" evidence="16">
    <location>
        <begin position="388"/>
        <end position="419"/>
    </location>
</feature>
<evidence type="ECO:0000256" key="11">
    <source>
        <dbReference type="ARBA" id="ARBA00022908"/>
    </source>
</evidence>
<evidence type="ECO:0000256" key="16">
    <source>
        <dbReference type="SAM" id="MobiDB-lite"/>
    </source>
</evidence>
<keyword evidence="15" id="KW-0233">DNA recombination</keyword>
<keyword evidence="8" id="KW-0378">Hydrolase</keyword>
<dbReference type="OrthoDB" id="6768897at2759"/>
<comment type="caution">
    <text evidence="18">The sequence shown here is derived from an EMBL/GenBank/DDBJ whole genome shotgun (WGS) entry which is preliminary data.</text>
</comment>
<evidence type="ECO:0000256" key="15">
    <source>
        <dbReference type="ARBA" id="ARBA00023172"/>
    </source>
</evidence>
<evidence type="ECO:0000256" key="4">
    <source>
        <dbReference type="ARBA" id="ARBA00022722"/>
    </source>
</evidence>
<dbReference type="GO" id="GO:0003887">
    <property type="term" value="F:DNA-directed DNA polymerase activity"/>
    <property type="evidence" value="ECO:0007669"/>
    <property type="project" value="UniProtKB-KW"/>
</dbReference>
<dbReference type="Proteomes" id="UP000801492">
    <property type="component" value="Unassembled WGS sequence"/>
</dbReference>
<evidence type="ECO:0000256" key="10">
    <source>
        <dbReference type="ARBA" id="ARBA00022842"/>
    </source>
</evidence>
<evidence type="ECO:0000256" key="12">
    <source>
        <dbReference type="ARBA" id="ARBA00022918"/>
    </source>
</evidence>
<evidence type="ECO:0000256" key="8">
    <source>
        <dbReference type="ARBA" id="ARBA00022801"/>
    </source>
</evidence>
<dbReference type="GO" id="GO:0008233">
    <property type="term" value="F:peptidase activity"/>
    <property type="evidence" value="ECO:0007669"/>
    <property type="project" value="UniProtKB-KW"/>
</dbReference>
<keyword evidence="9" id="KW-0067">ATP-binding</keyword>
<sequence>MSVTTRSESAAATDASILLVEAKAFSVEGDSATWWVDNGAAKHVSNNIEYFTEFSKFESPCGVKEAGKEIFPAVGAGKILVKSKVDGQNIVLSNVWYVPGLYHERWGHQDKRHVRTMLQREMGINVLLKKDLCEPCVYGKAHRLPFGHRKSSSKPGEVVSLYVCGPFSESFEKKGLDDKDIRDMLQAEGTTQRLTAPYTPEQNGGSEREFRTCIELVRTFKYSSSEASFPEALYAKLVATATDVTFNEIPGQCEEHVKLPMKDIERPSEGKKNTQDKQKINQSRPKKRIFQIGILTMKNRLTRLQIHIMTQAMEKQLLLEEGHRSRVAVAGREWVKYHPDKFKVTAKKASYFLGLEIERSEDESVKICQQAYAKKILERFGFQDCKAVSTPMTEKPENSKQIRESDEGSDFPYRQAVRA</sequence>
<evidence type="ECO:0000256" key="14">
    <source>
        <dbReference type="ARBA" id="ARBA00023113"/>
    </source>
</evidence>
<dbReference type="GO" id="GO:0005524">
    <property type="term" value="F:ATP binding"/>
    <property type="evidence" value="ECO:0007669"/>
    <property type="project" value="UniProtKB-KW"/>
</dbReference>
<dbReference type="GO" id="GO:0006310">
    <property type="term" value="P:DNA recombination"/>
    <property type="evidence" value="ECO:0007669"/>
    <property type="project" value="UniProtKB-KW"/>
</dbReference>
<dbReference type="GO" id="GO:0015074">
    <property type="term" value="P:DNA integration"/>
    <property type="evidence" value="ECO:0007669"/>
    <property type="project" value="UniProtKB-KW"/>
</dbReference>
<evidence type="ECO:0000259" key="17">
    <source>
        <dbReference type="Pfam" id="PF22936"/>
    </source>
</evidence>
<feature type="compositionally biased region" description="Basic and acidic residues" evidence="16">
    <location>
        <begin position="261"/>
        <end position="279"/>
    </location>
</feature>
<keyword evidence="3" id="KW-0645">Protease</keyword>
<organism evidence="18 19">
    <name type="scientific">Ignelater luminosus</name>
    <name type="common">Cucubano</name>
    <name type="synonym">Pyrophorus luminosus</name>
    <dbReference type="NCBI Taxonomy" id="2038154"/>
    <lineage>
        <taxon>Eukaryota</taxon>
        <taxon>Metazoa</taxon>
        <taxon>Ecdysozoa</taxon>
        <taxon>Arthropoda</taxon>
        <taxon>Hexapoda</taxon>
        <taxon>Insecta</taxon>
        <taxon>Pterygota</taxon>
        <taxon>Neoptera</taxon>
        <taxon>Endopterygota</taxon>
        <taxon>Coleoptera</taxon>
        <taxon>Polyphaga</taxon>
        <taxon>Elateriformia</taxon>
        <taxon>Elateroidea</taxon>
        <taxon>Elateridae</taxon>
        <taxon>Agrypninae</taxon>
        <taxon>Pyrophorini</taxon>
        <taxon>Ignelater</taxon>
    </lineage>
</organism>
<dbReference type="AlphaFoldDB" id="A0A8K0CN47"/>
<keyword evidence="6" id="KW-0547">Nucleotide-binding</keyword>
<keyword evidence="2" id="KW-1188">Viral release from host cell</keyword>
<accession>A0A8K0CN47</accession>
<evidence type="ECO:0000256" key="9">
    <source>
        <dbReference type="ARBA" id="ARBA00022840"/>
    </source>
</evidence>
<dbReference type="InterPro" id="IPR039537">
    <property type="entry name" value="Retrotran_Ty1/copia-like"/>
</dbReference>
<feature type="compositionally biased region" description="Basic and acidic residues" evidence="16">
    <location>
        <begin position="394"/>
        <end position="406"/>
    </location>
</feature>
<evidence type="ECO:0000256" key="1">
    <source>
        <dbReference type="ARBA" id="ARBA00002180"/>
    </source>
</evidence>
<evidence type="ECO:0000256" key="7">
    <source>
        <dbReference type="ARBA" id="ARBA00022759"/>
    </source>
</evidence>
<dbReference type="InterPro" id="IPR036397">
    <property type="entry name" value="RNaseH_sf"/>
</dbReference>
<evidence type="ECO:0000313" key="18">
    <source>
        <dbReference type="EMBL" id="KAF2887152.1"/>
    </source>
</evidence>
<keyword evidence="13" id="KW-0808">Transferase</keyword>
<protein>
    <recommendedName>
        <fullName evidence="17">Retrovirus-related Pol polyprotein from transposon TNT 1-94-like beta-barrel domain-containing protein</fullName>
    </recommendedName>
</protein>
<feature type="region of interest" description="Disordered" evidence="16">
    <location>
        <begin position="261"/>
        <end position="284"/>
    </location>
</feature>
<keyword evidence="13" id="KW-0548">Nucleotidyltransferase</keyword>
<evidence type="ECO:0000256" key="6">
    <source>
        <dbReference type="ARBA" id="ARBA00022741"/>
    </source>
</evidence>
<proteinExistence type="predicted"/>
<dbReference type="PANTHER" id="PTHR42648:SF11">
    <property type="entry name" value="TRANSPOSON TY4-P GAG-POL POLYPROTEIN"/>
    <property type="match status" value="1"/>
</dbReference>
<dbReference type="GO" id="GO:0003676">
    <property type="term" value="F:nucleic acid binding"/>
    <property type="evidence" value="ECO:0007669"/>
    <property type="project" value="InterPro"/>
</dbReference>
<dbReference type="GO" id="GO:0046872">
    <property type="term" value="F:metal ion binding"/>
    <property type="evidence" value="ECO:0007669"/>
    <property type="project" value="UniProtKB-KW"/>
</dbReference>
<dbReference type="GO" id="GO:0003964">
    <property type="term" value="F:RNA-directed DNA polymerase activity"/>
    <property type="evidence" value="ECO:0007669"/>
    <property type="project" value="UniProtKB-KW"/>
</dbReference>
<gene>
    <name evidence="18" type="ORF">ILUMI_19021</name>
</gene>
<name>A0A8K0CN47_IGNLU</name>
<dbReference type="GO" id="GO:0006508">
    <property type="term" value="P:proteolysis"/>
    <property type="evidence" value="ECO:0007669"/>
    <property type="project" value="UniProtKB-KW"/>
</dbReference>
<evidence type="ECO:0000256" key="13">
    <source>
        <dbReference type="ARBA" id="ARBA00022932"/>
    </source>
</evidence>
<keyword evidence="12" id="KW-0695">RNA-directed DNA polymerase</keyword>
<dbReference type="SUPFAM" id="SSF53098">
    <property type="entry name" value="Ribonuclease H-like"/>
    <property type="match status" value="1"/>
</dbReference>
<dbReference type="InterPro" id="IPR054722">
    <property type="entry name" value="PolX-like_BBD"/>
</dbReference>
<evidence type="ECO:0000256" key="3">
    <source>
        <dbReference type="ARBA" id="ARBA00022670"/>
    </source>
</evidence>
<keyword evidence="19" id="KW-1185">Reference proteome</keyword>
<evidence type="ECO:0000256" key="2">
    <source>
        <dbReference type="ARBA" id="ARBA00022612"/>
    </source>
</evidence>